<proteinExistence type="predicted"/>
<name>A0ACB9MGL2_BAUVA</name>
<protein>
    <submittedName>
        <fullName evidence="1">Uncharacterized protein</fullName>
    </submittedName>
</protein>
<dbReference type="Proteomes" id="UP000828941">
    <property type="component" value="Chromosome 9"/>
</dbReference>
<keyword evidence="2" id="KW-1185">Reference proteome</keyword>
<dbReference type="EMBL" id="CM039434">
    <property type="protein sequence ID" value="KAI4323167.1"/>
    <property type="molecule type" value="Genomic_DNA"/>
</dbReference>
<comment type="caution">
    <text evidence="1">The sequence shown here is derived from an EMBL/GenBank/DDBJ whole genome shotgun (WGS) entry which is preliminary data.</text>
</comment>
<organism evidence="1 2">
    <name type="scientific">Bauhinia variegata</name>
    <name type="common">Purple orchid tree</name>
    <name type="synonym">Phanera variegata</name>
    <dbReference type="NCBI Taxonomy" id="167791"/>
    <lineage>
        <taxon>Eukaryota</taxon>
        <taxon>Viridiplantae</taxon>
        <taxon>Streptophyta</taxon>
        <taxon>Embryophyta</taxon>
        <taxon>Tracheophyta</taxon>
        <taxon>Spermatophyta</taxon>
        <taxon>Magnoliopsida</taxon>
        <taxon>eudicotyledons</taxon>
        <taxon>Gunneridae</taxon>
        <taxon>Pentapetalae</taxon>
        <taxon>rosids</taxon>
        <taxon>fabids</taxon>
        <taxon>Fabales</taxon>
        <taxon>Fabaceae</taxon>
        <taxon>Cercidoideae</taxon>
        <taxon>Cercideae</taxon>
        <taxon>Bauhiniinae</taxon>
        <taxon>Bauhinia</taxon>
    </lineage>
</organism>
<gene>
    <name evidence="1" type="ORF">L6164_022797</name>
</gene>
<accession>A0ACB9MGL2</accession>
<evidence type="ECO:0000313" key="2">
    <source>
        <dbReference type="Proteomes" id="UP000828941"/>
    </source>
</evidence>
<evidence type="ECO:0000313" key="1">
    <source>
        <dbReference type="EMBL" id="KAI4323167.1"/>
    </source>
</evidence>
<reference evidence="1 2" key="1">
    <citation type="journal article" date="2022" name="DNA Res.">
        <title>Chromosomal-level genome assembly of the orchid tree Bauhinia variegata (Leguminosae; Cercidoideae) supports the allotetraploid origin hypothesis of Bauhinia.</title>
        <authorList>
            <person name="Zhong Y."/>
            <person name="Chen Y."/>
            <person name="Zheng D."/>
            <person name="Pang J."/>
            <person name="Liu Y."/>
            <person name="Luo S."/>
            <person name="Meng S."/>
            <person name="Qian L."/>
            <person name="Wei D."/>
            <person name="Dai S."/>
            <person name="Zhou R."/>
        </authorList>
    </citation>
    <scope>NUCLEOTIDE SEQUENCE [LARGE SCALE GENOMIC DNA]</scope>
    <source>
        <strain evidence="1">BV-YZ2020</strain>
    </source>
</reference>
<sequence>MKPSIMETEFQVEDGIKIEHQFIPSFIARSPLHKNNLQDRAATENLSSLRNGCDEDLCVSLQLGDNEAKRRRSEEPLMK</sequence>